<dbReference type="InterPro" id="IPR044946">
    <property type="entry name" value="Restrct_endonuc_typeI_TRD_sf"/>
</dbReference>
<dbReference type="CDD" id="cd17263">
    <property type="entry name" value="RMtype1_S_AbaB8300I-TRD1-CR1_like"/>
    <property type="match status" value="1"/>
</dbReference>
<organism evidence="5 6">
    <name type="scientific">Rubritalea squalenifaciens DSM 18772</name>
    <dbReference type="NCBI Taxonomy" id="1123071"/>
    <lineage>
        <taxon>Bacteria</taxon>
        <taxon>Pseudomonadati</taxon>
        <taxon>Verrucomicrobiota</taxon>
        <taxon>Verrucomicrobiia</taxon>
        <taxon>Verrucomicrobiales</taxon>
        <taxon>Rubritaleaceae</taxon>
        <taxon>Rubritalea</taxon>
    </lineage>
</organism>
<dbReference type="SUPFAM" id="SSF116734">
    <property type="entry name" value="DNA methylase specificity domain"/>
    <property type="match status" value="2"/>
</dbReference>
<evidence type="ECO:0000313" key="5">
    <source>
        <dbReference type="EMBL" id="SHJ13313.1"/>
    </source>
</evidence>
<gene>
    <name evidence="5" type="ORF">SAMN02745181_1264</name>
</gene>
<feature type="domain" description="Type I restriction modification DNA specificity" evidence="4">
    <location>
        <begin position="200"/>
        <end position="368"/>
    </location>
</feature>
<dbReference type="GO" id="GO:0003677">
    <property type="term" value="F:DNA binding"/>
    <property type="evidence" value="ECO:0007669"/>
    <property type="project" value="UniProtKB-KW"/>
</dbReference>
<dbReference type="STRING" id="1123071.SAMN02745181_1264"/>
<feature type="domain" description="Type I restriction modification DNA specificity" evidence="4">
    <location>
        <begin position="1"/>
        <end position="167"/>
    </location>
</feature>
<dbReference type="InParanoid" id="A0A1M6GTM7"/>
<dbReference type="GO" id="GO:0009307">
    <property type="term" value="P:DNA restriction-modification system"/>
    <property type="evidence" value="ECO:0007669"/>
    <property type="project" value="UniProtKB-KW"/>
</dbReference>
<dbReference type="Proteomes" id="UP000184510">
    <property type="component" value="Unassembled WGS sequence"/>
</dbReference>
<dbReference type="PANTHER" id="PTHR43140:SF1">
    <property type="entry name" value="TYPE I RESTRICTION ENZYME ECOKI SPECIFICITY SUBUNIT"/>
    <property type="match status" value="1"/>
</dbReference>
<evidence type="ECO:0000256" key="3">
    <source>
        <dbReference type="ARBA" id="ARBA00023125"/>
    </source>
</evidence>
<dbReference type="RefSeq" id="WP_143158647.1">
    <property type="nucleotide sequence ID" value="NZ_FQYR01000003.1"/>
</dbReference>
<evidence type="ECO:0000259" key="4">
    <source>
        <dbReference type="Pfam" id="PF01420"/>
    </source>
</evidence>
<dbReference type="CDD" id="cd17524">
    <property type="entry name" value="RMtype1_S_EcoUTORF5051P-TRD2-CR2_like"/>
    <property type="match status" value="1"/>
</dbReference>
<dbReference type="InterPro" id="IPR000055">
    <property type="entry name" value="Restrct_endonuc_typeI_TRD"/>
</dbReference>
<proteinExistence type="inferred from homology"/>
<dbReference type="Gene3D" id="3.90.220.20">
    <property type="entry name" value="DNA methylase specificity domains"/>
    <property type="match status" value="2"/>
</dbReference>
<evidence type="ECO:0000256" key="2">
    <source>
        <dbReference type="ARBA" id="ARBA00022747"/>
    </source>
</evidence>
<keyword evidence="3" id="KW-0238">DNA-binding</keyword>
<keyword evidence="6" id="KW-1185">Reference proteome</keyword>
<protein>
    <submittedName>
        <fullName evidence="5">Type I restriction modification DNA specificity domain-containing protein</fullName>
    </submittedName>
</protein>
<comment type="similarity">
    <text evidence="1">Belongs to the type-I restriction system S methylase family.</text>
</comment>
<dbReference type="EMBL" id="FQYR01000003">
    <property type="protein sequence ID" value="SHJ13313.1"/>
    <property type="molecule type" value="Genomic_DNA"/>
</dbReference>
<evidence type="ECO:0000313" key="6">
    <source>
        <dbReference type="Proteomes" id="UP000184510"/>
    </source>
</evidence>
<name>A0A1M6GTM7_9BACT</name>
<keyword evidence="2" id="KW-0680">Restriction system</keyword>
<evidence type="ECO:0000256" key="1">
    <source>
        <dbReference type="ARBA" id="ARBA00010923"/>
    </source>
</evidence>
<dbReference type="InterPro" id="IPR051212">
    <property type="entry name" value="Type-I_RE_S_subunit"/>
</dbReference>
<sequence>MSKWPVKTLKEVCTAFQYGSSSKSESKGEIPVLRMGNLQDGEIIWGDLKFSSDLDEIKKYQLVKNDVLFNRTNSAELVGKAALFNGARPAIHAGYLIRVQTNSELLNATYLNYFLNCATTRAHGFSVMSKSVNQANINASKLKEYKIPVPPLSEQERIVAILDEAFESIATAIAHTERKLHNARELFQSTLQSTFQKIGEDWPETTLGEICKFTGGSQPPKSEFHKDPAPERVRLIQIRDYKSDKHIVYVDKDKVRRFCSTDDVMIGRYGPPIFQILRGLEGAYNVALIKAIPDERRISKDFLAAFLRTPAMYAYVEKASSRAAGQSGVNKNALNPYPIHLPSLHMQNLVVAKLDMISDETHQLEQLYQKQLNSYAELKQSLLHQAFSGKL</sequence>
<dbReference type="OrthoDB" id="190342at2"/>
<reference evidence="5 6" key="1">
    <citation type="submission" date="2016-11" db="EMBL/GenBank/DDBJ databases">
        <authorList>
            <person name="Jaros S."/>
            <person name="Januszkiewicz K."/>
            <person name="Wedrychowicz H."/>
        </authorList>
    </citation>
    <scope>NUCLEOTIDE SEQUENCE [LARGE SCALE GENOMIC DNA]</scope>
    <source>
        <strain evidence="5 6">DSM 18772</strain>
    </source>
</reference>
<dbReference type="PANTHER" id="PTHR43140">
    <property type="entry name" value="TYPE-1 RESTRICTION ENZYME ECOKI SPECIFICITY PROTEIN"/>
    <property type="match status" value="1"/>
</dbReference>
<dbReference type="Pfam" id="PF01420">
    <property type="entry name" value="Methylase_S"/>
    <property type="match status" value="2"/>
</dbReference>
<dbReference type="AlphaFoldDB" id="A0A1M6GTM7"/>
<accession>A0A1M6GTM7</accession>